<reference evidence="2 3" key="1">
    <citation type="submission" date="2018-08" db="EMBL/GenBank/DDBJ databases">
        <title>Aeromicrobium sp. M2KJ-4, whole genome shotgun sequence.</title>
        <authorList>
            <person name="Tuo L."/>
        </authorList>
    </citation>
    <scope>NUCLEOTIDE SEQUENCE [LARGE SCALE GENOMIC DNA]</scope>
    <source>
        <strain evidence="2 3">M2KJ-4</strain>
    </source>
</reference>
<dbReference type="AlphaFoldDB" id="A0A371P537"/>
<evidence type="ECO:0000313" key="2">
    <source>
        <dbReference type="EMBL" id="REK70678.1"/>
    </source>
</evidence>
<dbReference type="InterPro" id="IPR043857">
    <property type="entry name" value="DUF5819"/>
</dbReference>
<organism evidence="2 3">
    <name type="scientific">Aeromicrobium endophyticum</name>
    <dbReference type="NCBI Taxonomy" id="2292704"/>
    <lineage>
        <taxon>Bacteria</taxon>
        <taxon>Bacillati</taxon>
        <taxon>Actinomycetota</taxon>
        <taxon>Actinomycetes</taxon>
        <taxon>Propionibacteriales</taxon>
        <taxon>Nocardioidaceae</taxon>
        <taxon>Aeromicrobium</taxon>
    </lineage>
</organism>
<accession>A0A371P537</accession>
<keyword evidence="1" id="KW-0472">Membrane</keyword>
<feature type="transmembrane region" description="Helical" evidence="1">
    <location>
        <begin position="20"/>
        <end position="41"/>
    </location>
</feature>
<evidence type="ECO:0000313" key="3">
    <source>
        <dbReference type="Proteomes" id="UP000265581"/>
    </source>
</evidence>
<keyword evidence="3" id="KW-1185">Reference proteome</keyword>
<dbReference type="Pfam" id="PF19136">
    <property type="entry name" value="DUF5819"/>
    <property type="match status" value="1"/>
</dbReference>
<name>A0A371P537_9ACTN</name>
<dbReference type="EMBL" id="QUBR01000002">
    <property type="protein sequence ID" value="REK70678.1"/>
    <property type="molecule type" value="Genomic_DNA"/>
</dbReference>
<proteinExistence type="predicted"/>
<protein>
    <submittedName>
        <fullName evidence="2">Uncharacterized protein</fullName>
    </submittedName>
</protein>
<gene>
    <name evidence="2" type="ORF">DX116_16350</name>
</gene>
<keyword evidence="1" id="KW-0812">Transmembrane</keyword>
<keyword evidence="1" id="KW-1133">Transmembrane helix</keyword>
<dbReference type="Proteomes" id="UP000265581">
    <property type="component" value="Unassembled WGS sequence"/>
</dbReference>
<sequence length="256" mass="28364">MARMPPTPPEDVAARPRHRWIVEVLLAVVVVHSVVLALWLAPSSPLRDAVGDERLASYVDPYFQQGRDAVGVGTQQVDESFSVRAFVAPDGGGKGSVTSWVDLTRLDNRANAHALAPRRVHLIARRLATNLNLAMFNLTATQRKVVRKLTADDLPSAVTVSLDKAGGRPAAVRFFQAYDQMATQFASLYAQSRWAGEGRVVQVQFRVGRRTVPPYAQRASASLDDQPFLDFSFGWRRVFRGSLEARETFDSFVGER</sequence>
<comment type="caution">
    <text evidence="2">The sequence shown here is derived from an EMBL/GenBank/DDBJ whole genome shotgun (WGS) entry which is preliminary data.</text>
</comment>
<evidence type="ECO:0000256" key="1">
    <source>
        <dbReference type="SAM" id="Phobius"/>
    </source>
</evidence>